<evidence type="ECO:0000313" key="3">
    <source>
        <dbReference type="Proteomes" id="UP000295030"/>
    </source>
</evidence>
<keyword evidence="1" id="KW-0812">Transmembrane</keyword>
<dbReference type="GO" id="GO:0070694">
    <property type="term" value="F:5-hydroxymethyl-dUMP N-hydrolase activity"/>
    <property type="evidence" value="ECO:0007669"/>
    <property type="project" value="TreeGrafter"/>
</dbReference>
<dbReference type="GO" id="GO:0009159">
    <property type="term" value="P:deoxyribonucleoside monophosphate catabolic process"/>
    <property type="evidence" value="ECO:0007669"/>
    <property type="project" value="TreeGrafter"/>
</dbReference>
<keyword evidence="2" id="KW-0808">Transferase</keyword>
<dbReference type="EMBL" id="SMFY01000002">
    <property type="protein sequence ID" value="TCK28196.1"/>
    <property type="molecule type" value="Genomic_DNA"/>
</dbReference>
<feature type="transmembrane region" description="Helical" evidence="1">
    <location>
        <begin position="170"/>
        <end position="192"/>
    </location>
</feature>
<protein>
    <submittedName>
        <fullName evidence="2">Nucleoside 2-deoxyribosyltransferase</fullName>
    </submittedName>
</protein>
<dbReference type="Gene3D" id="3.40.50.450">
    <property type="match status" value="1"/>
</dbReference>
<dbReference type="RefSeq" id="WP_131835368.1">
    <property type="nucleotide sequence ID" value="NZ_SMFY01000002.1"/>
</dbReference>
<sequence length="194" mass="20924">MHPILRLYLAGPEVFRPDAAQEGARLQALCAAAGAEGLFPLHAEEADIRRACLEMIDAADAVVANITPFRGTHMDPGTAFEIGYAEARGKPVFLWSADRRPLTERHPPVAEGRDGEGHLVEDWGKPENLMIVPDGRGVGATPEDAITEAMAALDFAVRNRDLQRRTRRSVAIAIAVSLVAALLAGTLADWLVGW</sequence>
<comment type="caution">
    <text evidence="2">The sequence shown here is derived from an EMBL/GenBank/DDBJ whole genome shotgun (WGS) entry which is preliminary data.</text>
</comment>
<dbReference type="InterPro" id="IPR007710">
    <property type="entry name" value="Nucleoside_deoxyribTrfase"/>
</dbReference>
<accession>A0A4V2PJE8</accession>
<dbReference type="Proteomes" id="UP000295030">
    <property type="component" value="Unassembled WGS sequence"/>
</dbReference>
<keyword evidence="3" id="KW-1185">Reference proteome</keyword>
<dbReference type="InterPro" id="IPR051239">
    <property type="entry name" value="2'-dNMP_N-hydrolase"/>
</dbReference>
<organism evidence="2 3">
    <name type="scientific">Ancylobacter aquaticus</name>
    <dbReference type="NCBI Taxonomy" id="100"/>
    <lineage>
        <taxon>Bacteria</taxon>
        <taxon>Pseudomonadati</taxon>
        <taxon>Pseudomonadota</taxon>
        <taxon>Alphaproteobacteria</taxon>
        <taxon>Hyphomicrobiales</taxon>
        <taxon>Xanthobacteraceae</taxon>
        <taxon>Ancylobacter</taxon>
    </lineage>
</organism>
<name>A0A4V2PJE8_ANCAQ</name>
<reference evidence="2 3" key="1">
    <citation type="submission" date="2019-03" db="EMBL/GenBank/DDBJ databases">
        <title>Genomic Encyclopedia of Type Strains, Phase IV (KMG-IV): sequencing the most valuable type-strain genomes for metagenomic binning, comparative biology and taxonomic classification.</title>
        <authorList>
            <person name="Goeker M."/>
        </authorList>
    </citation>
    <scope>NUCLEOTIDE SEQUENCE [LARGE SCALE GENOMIC DNA]</scope>
    <source>
        <strain evidence="2 3">DSM 101</strain>
    </source>
</reference>
<keyword evidence="1" id="KW-0472">Membrane</keyword>
<dbReference type="AlphaFoldDB" id="A0A4V2PJE8"/>
<dbReference type="PANTHER" id="PTHR15364">
    <property type="entry name" value="2'-DEOXYNUCLEOSIDE 5'-PHOSPHATE N-HYDROLASE 1"/>
    <property type="match status" value="1"/>
</dbReference>
<dbReference type="Pfam" id="PF05014">
    <property type="entry name" value="Nuc_deoxyrib_tr"/>
    <property type="match status" value="1"/>
</dbReference>
<evidence type="ECO:0000256" key="1">
    <source>
        <dbReference type="SAM" id="Phobius"/>
    </source>
</evidence>
<gene>
    <name evidence="2" type="ORF">EV667_2197</name>
</gene>
<dbReference type="PANTHER" id="PTHR15364:SF0">
    <property type="entry name" value="2'-DEOXYNUCLEOSIDE 5'-PHOSPHATE N-HYDROLASE 1"/>
    <property type="match status" value="1"/>
</dbReference>
<keyword evidence="1" id="KW-1133">Transmembrane helix</keyword>
<proteinExistence type="predicted"/>
<evidence type="ECO:0000313" key="2">
    <source>
        <dbReference type="EMBL" id="TCK28196.1"/>
    </source>
</evidence>
<dbReference type="OrthoDB" id="9795789at2"/>
<dbReference type="GO" id="GO:0016740">
    <property type="term" value="F:transferase activity"/>
    <property type="evidence" value="ECO:0007669"/>
    <property type="project" value="UniProtKB-KW"/>
</dbReference>
<dbReference type="SUPFAM" id="SSF52309">
    <property type="entry name" value="N-(deoxy)ribosyltransferase-like"/>
    <property type="match status" value="1"/>
</dbReference>